<dbReference type="Gene3D" id="1.25.10.10">
    <property type="entry name" value="Leucine-rich Repeat Variant"/>
    <property type="match status" value="1"/>
</dbReference>
<dbReference type="InterPro" id="IPR011989">
    <property type="entry name" value="ARM-like"/>
</dbReference>
<dbReference type="SUPFAM" id="SSF48371">
    <property type="entry name" value="ARM repeat"/>
    <property type="match status" value="1"/>
</dbReference>
<dbReference type="InterPro" id="IPR016024">
    <property type="entry name" value="ARM-type_fold"/>
</dbReference>
<reference evidence="1 2" key="1">
    <citation type="submission" date="2018-02" db="EMBL/GenBank/DDBJ databases">
        <title>The genomes of Aspergillus section Nigri reveals drivers in fungal speciation.</title>
        <authorList>
            <consortium name="DOE Joint Genome Institute"/>
            <person name="Vesth T.C."/>
            <person name="Nybo J."/>
            <person name="Theobald S."/>
            <person name="Brandl J."/>
            <person name="Frisvad J.C."/>
            <person name="Nielsen K.F."/>
            <person name="Lyhne E.K."/>
            <person name="Kogle M.E."/>
            <person name="Kuo A."/>
            <person name="Riley R."/>
            <person name="Clum A."/>
            <person name="Nolan M."/>
            <person name="Lipzen A."/>
            <person name="Salamov A."/>
            <person name="Henrissat B."/>
            <person name="Wiebenga A."/>
            <person name="De vries R.P."/>
            <person name="Grigoriev I.V."/>
            <person name="Mortensen U.H."/>
            <person name="Andersen M.R."/>
            <person name="Baker S.E."/>
        </authorList>
    </citation>
    <scope>NUCLEOTIDE SEQUENCE [LARGE SCALE GENOMIC DNA]</scope>
    <source>
        <strain evidence="1 2">CBS 707.79</strain>
    </source>
</reference>
<gene>
    <name evidence="1" type="ORF">BO71DRAFT_432893</name>
</gene>
<keyword evidence="2" id="KW-1185">Reference proteome</keyword>
<dbReference type="AlphaFoldDB" id="A0A319D2C1"/>
<evidence type="ECO:0008006" key="3">
    <source>
        <dbReference type="Google" id="ProtNLM"/>
    </source>
</evidence>
<dbReference type="STRING" id="1448320.A0A319D2C1"/>
<evidence type="ECO:0000313" key="2">
    <source>
        <dbReference type="Proteomes" id="UP000247810"/>
    </source>
</evidence>
<organism evidence="1 2">
    <name type="scientific">Aspergillus ellipticus CBS 707.79</name>
    <dbReference type="NCBI Taxonomy" id="1448320"/>
    <lineage>
        <taxon>Eukaryota</taxon>
        <taxon>Fungi</taxon>
        <taxon>Dikarya</taxon>
        <taxon>Ascomycota</taxon>
        <taxon>Pezizomycotina</taxon>
        <taxon>Eurotiomycetes</taxon>
        <taxon>Eurotiomycetidae</taxon>
        <taxon>Eurotiales</taxon>
        <taxon>Aspergillaceae</taxon>
        <taxon>Aspergillus</taxon>
        <taxon>Aspergillus subgen. Circumdati</taxon>
    </lineage>
</organism>
<protein>
    <recommendedName>
        <fullName evidence="3">ARM repeat-containing protein</fullName>
    </recommendedName>
</protein>
<dbReference type="Proteomes" id="UP000247810">
    <property type="component" value="Unassembled WGS sequence"/>
</dbReference>
<dbReference type="VEuPathDB" id="FungiDB:BO71DRAFT_432893"/>
<evidence type="ECO:0000313" key="1">
    <source>
        <dbReference type="EMBL" id="PYH91394.1"/>
    </source>
</evidence>
<accession>A0A319D2C1</accession>
<name>A0A319D2C1_9EURO</name>
<dbReference type="OrthoDB" id="427518at2759"/>
<proteinExistence type="predicted"/>
<sequence>MSKTNVSFWKSSLSLDYTTMAEFSQGHRDKAYNRLPLIRINDNTLEKLSFLRAIDSATHRAKEYYFIHLTFQELFAARYFVRCWIEEKNLACIRFGDDMEFQKADEFIASEKYNGRYDIVWRFVTGLLELQDQDKLSSFMKKLDEPRVVEGLCEISPLEQDILLALLSHEKFRHLDGYQKVIRRQSVLPPNVVDFIVSHLKDPSSQIRFTSVSLLGYQLRLNEDLVDPIIMLRSDSEENVRNVAAVILLGNTKIPQFCVEALVARLESETATDVWMNVASVIEYQETFSEGIVDRIKSLMSSEKTKEPIYGEGYHDGDIKKSRQYSLFRIIQSHSTLYGQDRLAMYREAGSGDVIAIIITISTLKVQGDLPEEILDHFLSLLDPNHPRRRDAARALRYGVKLPKGILDKLLVLLADPNQNVRFLVLMAIDNQDIPPPEFPDAVKAHVTGTNSWDLDTVFHILTGYPVLPCDLLKSLVSVIALDNQYSSGATYVLSHQNTLPEYIIHSLALLLQGELTVMPDNCEKSPRKYFKFYSTLEELEAKYWVRWFKRIFERSFTDGIICYVQNDYLCVEMPEGSFRLNIRCPEDKLDGFEQLECLLDGSLVVSWMFPVTGI</sequence>
<dbReference type="EMBL" id="KZ825946">
    <property type="protein sequence ID" value="PYH91394.1"/>
    <property type="molecule type" value="Genomic_DNA"/>
</dbReference>